<evidence type="ECO:0000313" key="2">
    <source>
        <dbReference type="Proteomes" id="UP000193689"/>
    </source>
</evidence>
<name>A0A1Y2D6J7_9PEZI</name>
<dbReference type="Proteomes" id="UP000193689">
    <property type="component" value="Unassembled WGS sequence"/>
</dbReference>
<proteinExistence type="predicted"/>
<reference evidence="1 2" key="1">
    <citation type="submission" date="2016-07" db="EMBL/GenBank/DDBJ databases">
        <title>Pervasive Adenine N6-methylation of Active Genes in Fungi.</title>
        <authorList>
            <consortium name="DOE Joint Genome Institute"/>
            <person name="Mondo S.J."/>
            <person name="Dannebaum R.O."/>
            <person name="Kuo R.C."/>
            <person name="Labutti K."/>
            <person name="Haridas S."/>
            <person name="Kuo A."/>
            <person name="Salamov A."/>
            <person name="Ahrendt S.R."/>
            <person name="Lipzen A."/>
            <person name="Sullivan W."/>
            <person name="Andreopoulos W.B."/>
            <person name="Clum A."/>
            <person name="Lindquist E."/>
            <person name="Daum C."/>
            <person name="Ramamoorthy G.K."/>
            <person name="Gryganskyi A."/>
            <person name="Culley D."/>
            <person name="Magnuson J.K."/>
            <person name="James T.Y."/>
            <person name="O'Malley M.A."/>
            <person name="Stajich J.E."/>
            <person name="Spatafora J.W."/>
            <person name="Visel A."/>
            <person name="Grigoriev I.V."/>
        </authorList>
    </citation>
    <scope>NUCLEOTIDE SEQUENCE [LARGE SCALE GENOMIC DNA]</scope>
    <source>
        <strain evidence="1 2">CBS 129021</strain>
    </source>
</reference>
<sequence>MERAGRNKIIELEKKLSYVKADQKKFDTALDLIRETATRLKLTWANIDAEAEEEMKQRTRKIKAHGQVSQQGMDDMIKDNIARDLWDRAPFRAANYISPIRPKHVYVDNLSIEGPLLVMVWMLHATRSVVARAKKALTQTETMAQLRQYSQTLAHLLDHHAATK</sequence>
<keyword evidence="2" id="KW-1185">Reference proteome</keyword>
<organism evidence="1 2">
    <name type="scientific">Pseudomassariella vexata</name>
    <dbReference type="NCBI Taxonomy" id="1141098"/>
    <lineage>
        <taxon>Eukaryota</taxon>
        <taxon>Fungi</taxon>
        <taxon>Dikarya</taxon>
        <taxon>Ascomycota</taxon>
        <taxon>Pezizomycotina</taxon>
        <taxon>Sordariomycetes</taxon>
        <taxon>Xylariomycetidae</taxon>
        <taxon>Amphisphaeriales</taxon>
        <taxon>Pseudomassariaceae</taxon>
        <taxon>Pseudomassariella</taxon>
    </lineage>
</organism>
<comment type="caution">
    <text evidence="1">The sequence shown here is derived from an EMBL/GenBank/DDBJ whole genome shotgun (WGS) entry which is preliminary data.</text>
</comment>
<protein>
    <submittedName>
        <fullName evidence="1">Uncharacterized protein</fullName>
    </submittedName>
</protein>
<dbReference type="InParanoid" id="A0A1Y2D6J7"/>
<dbReference type="RefSeq" id="XP_040709351.1">
    <property type="nucleotide sequence ID" value="XM_040864648.1"/>
</dbReference>
<dbReference type="AlphaFoldDB" id="A0A1Y2D6J7"/>
<dbReference type="EMBL" id="MCFJ01000031">
    <property type="protein sequence ID" value="ORY54827.1"/>
    <property type="molecule type" value="Genomic_DNA"/>
</dbReference>
<gene>
    <name evidence="1" type="ORF">BCR38DRAFT_491359</name>
</gene>
<dbReference type="GeneID" id="63780860"/>
<evidence type="ECO:0000313" key="1">
    <source>
        <dbReference type="EMBL" id="ORY54827.1"/>
    </source>
</evidence>
<accession>A0A1Y2D6J7</accession>